<name>A0A849AP37_9MICO</name>
<dbReference type="Proteomes" id="UP000557772">
    <property type="component" value="Unassembled WGS sequence"/>
</dbReference>
<gene>
    <name evidence="2" type="ORF">HJ588_17655</name>
</gene>
<feature type="domain" description="Zinc finger CGNR" evidence="1">
    <location>
        <begin position="144"/>
        <end position="186"/>
    </location>
</feature>
<dbReference type="InterPro" id="IPR021005">
    <property type="entry name" value="Znf_CGNR"/>
</dbReference>
<dbReference type="InterPro" id="IPR010852">
    <property type="entry name" value="ABATE"/>
</dbReference>
<protein>
    <submittedName>
        <fullName evidence="2">CGNR zinc finger domain-containing protein</fullName>
    </submittedName>
</protein>
<evidence type="ECO:0000313" key="3">
    <source>
        <dbReference type="Proteomes" id="UP000557772"/>
    </source>
</evidence>
<dbReference type="InterPro" id="IPR023286">
    <property type="entry name" value="ABATE_dom_sf"/>
</dbReference>
<reference evidence="2 3" key="1">
    <citation type="submission" date="2020-05" db="EMBL/GenBank/DDBJ databases">
        <title>Flexivirga sp. ID2601S isolated from air conditioner.</title>
        <authorList>
            <person name="Kim D.H."/>
        </authorList>
    </citation>
    <scope>NUCLEOTIDE SEQUENCE [LARGE SCALE GENOMIC DNA]</scope>
    <source>
        <strain evidence="2 3">ID2601S</strain>
    </source>
</reference>
<comment type="caution">
    <text evidence="2">The sequence shown here is derived from an EMBL/GenBank/DDBJ whole genome shotgun (WGS) entry which is preliminary data.</text>
</comment>
<keyword evidence="3" id="KW-1185">Reference proteome</keyword>
<dbReference type="PANTHER" id="PTHR35525:SF3">
    <property type="entry name" value="BLL6575 PROTEIN"/>
    <property type="match status" value="1"/>
</dbReference>
<dbReference type="Pfam" id="PF11706">
    <property type="entry name" value="zf-CGNR"/>
    <property type="match status" value="1"/>
</dbReference>
<sequence length="193" mass="20568">MLFDSHVERLLTAGVRLTNTLTPGLDGGREVVVPSGRARSDAVAQALTFDRRPTVSSADATLLLEVTPSVRAVFEAADAGDFARAARHTNALLRSTGARPQLNESADGTWHLHFHGPDDRFGPGWAAGLAAGLTMALGVDEIGRLGVCAADRCDRVYVDTSRNGGRQFCSTRCQNRMKAAAHRARRAGSGRSE</sequence>
<dbReference type="Gene3D" id="1.10.3300.10">
    <property type="entry name" value="Jann2411-like domain"/>
    <property type="match status" value="1"/>
</dbReference>
<dbReference type="EMBL" id="JABENB010000003">
    <property type="protein sequence ID" value="NNG41088.1"/>
    <property type="molecule type" value="Genomic_DNA"/>
</dbReference>
<dbReference type="PANTHER" id="PTHR35525">
    <property type="entry name" value="BLL6575 PROTEIN"/>
    <property type="match status" value="1"/>
</dbReference>
<proteinExistence type="predicted"/>
<organism evidence="2 3">
    <name type="scientific">Flexivirga aerilata</name>
    <dbReference type="NCBI Taxonomy" id="1656889"/>
    <lineage>
        <taxon>Bacteria</taxon>
        <taxon>Bacillati</taxon>
        <taxon>Actinomycetota</taxon>
        <taxon>Actinomycetes</taxon>
        <taxon>Micrococcales</taxon>
        <taxon>Dermacoccaceae</taxon>
        <taxon>Flexivirga</taxon>
    </lineage>
</organism>
<evidence type="ECO:0000259" key="1">
    <source>
        <dbReference type="Pfam" id="PF11706"/>
    </source>
</evidence>
<dbReference type="SUPFAM" id="SSF160904">
    <property type="entry name" value="Jann2411-like"/>
    <property type="match status" value="1"/>
</dbReference>
<evidence type="ECO:0000313" key="2">
    <source>
        <dbReference type="EMBL" id="NNG41088.1"/>
    </source>
</evidence>
<accession>A0A849AP37</accession>
<dbReference type="AlphaFoldDB" id="A0A849AP37"/>